<proteinExistence type="predicted"/>
<reference evidence="2" key="1">
    <citation type="submission" date="2021-06" db="EMBL/GenBank/DDBJ databases">
        <authorList>
            <person name="Kallberg Y."/>
            <person name="Tangrot J."/>
            <person name="Rosling A."/>
        </authorList>
    </citation>
    <scope>NUCLEOTIDE SEQUENCE</scope>
    <source>
        <strain evidence="2">IN212</strain>
    </source>
</reference>
<evidence type="ECO:0000313" key="2">
    <source>
        <dbReference type="EMBL" id="CAG8736392.1"/>
    </source>
</evidence>
<feature type="non-terminal residue" evidence="2">
    <location>
        <position position="120"/>
    </location>
</feature>
<keyword evidence="3" id="KW-1185">Reference proteome</keyword>
<sequence length="120" mass="12765">PRPPKNYSPPSKYSPPSNTSSNSNAPRPPKNYSPQNTNSDPQNNSSSLQPAVQAPTYVGGNKGDRLLQKEDRCCITNSTNSTTSAVPGNATDAVNKAANDGSSQCKAICQKLIYQALYYG</sequence>
<organism evidence="2 3">
    <name type="scientific">Racocetra fulgida</name>
    <dbReference type="NCBI Taxonomy" id="60492"/>
    <lineage>
        <taxon>Eukaryota</taxon>
        <taxon>Fungi</taxon>
        <taxon>Fungi incertae sedis</taxon>
        <taxon>Mucoromycota</taxon>
        <taxon>Glomeromycotina</taxon>
        <taxon>Glomeromycetes</taxon>
        <taxon>Diversisporales</taxon>
        <taxon>Gigasporaceae</taxon>
        <taxon>Racocetra</taxon>
    </lineage>
</organism>
<accession>A0A9N9IGP3</accession>
<feature type="compositionally biased region" description="Polar residues" evidence="1">
    <location>
        <begin position="32"/>
        <end position="50"/>
    </location>
</feature>
<gene>
    <name evidence="2" type="ORF">RFULGI_LOCUS12513</name>
</gene>
<feature type="non-terminal residue" evidence="2">
    <location>
        <position position="1"/>
    </location>
</feature>
<evidence type="ECO:0000313" key="3">
    <source>
        <dbReference type="Proteomes" id="UP000789396"/>
    </source>
</evidence>
<dbReference type="EMBL" id="CAJVPZ010030273">
    <property type="protein sequence ID" value="CAG8736392.1"/>
    <property type="molecule type" value="Genomic_DNA"/>
</dbReference>
<dbReference type="Proteomes" id="UP000789396">
    <property type="component" value="Unassembled WGS sequence"/>
</dbReference>
<dbReference type="AlphaFoldDB" id="A0A9N9IGP3"/>
<dbReference type="OrthoDB" id="2426778at2759"/>
<feature type="compositionally biased region" description="Low complexity" evidence="1">
    <location>
        <begin position="8"/>
        <end position="25"/>
    </location>
</feature>
<evidence type="ECO:0000256" key="1">
    <source>
        <dbReference type="SAM" id="MobiDB-lite"/>
    </source>
</evidence>
<name>A0A9N9IGP3_9GLOM</name>
<comment type="caution">
    <text evidence="2">The sequence shown here is derived from an EMBL/GenBank/DDBJ whole genome shotgun (WGS) entry which is preliminary data.</text>
</comment>
<protein>
    <submittedName>
        <fullName evidence="2">3292_t:CDS:1</fullName>
    </submittedName>
</protein>
<feature type="region of interest" description="Disordered" evidence="1">
    <location>
        <begin position="1"/>
        <end position="64"/>
    </location>
</feature>